<dbReference type="PROSITE" id="PS00141">
    <property type="entry name" value="ASP_PROTEASE"/>
    <property type="match status" value="1"/>
</dbReference>
<keyword evidence="2" id="KW-1185">Reference proteome</keyword>
<reference evidence="1 2" key="2">
    <citation type="journal article" date="2018" name="New Phytol.">
        <title>High intraspecific genome diversity in the model arbuscular mycorrhizal symbiont Rhizophagus irregularis.</title>
        <authorList>
            <person name="Chen E.C.H."/>
            <person name="Morin E."/>
            <person name="Beaudet D."/>
            <person name="Noel J."/>
            <person name="Yildirir G."/>
            <person name="Ndikumana S."/>
            <person name="Charron P."/>
            <person name="St-Onge C."/>
            <person name="Giorgi J."/>
            <person name="Kruger M."/>
            <person name="Marton T."/>
            <person name="Ropars J."/>
            <person name="Grigoriev I.V."/>
            <person name="Hainaut M."/>
            <person name="Henrissat B."/>
            <person name="Roux C."/>
            <person name="Martin F."/>
            <person name="Corradi N."/>
        </authorList>
    </citation>
    <scope>NUCLEOTIDE SEQUENCE [LARGE SCALE GENOMIC DNA]</scope>
    <source>
        <strain evidence="1 2">DAOM 197198</strain>
    </source>
</reference>
<dbReference type="EMBL" id="AUPC02000153">
    <property type="protein sequence ID" value="POG68394.1"/>
    <property type="molecule type" value="Genomic_DNA"/>
</dbReference>
<organism evidence="1 2">
    <name type="scientific">Rhizophagus irregularis (strain DAOM 181602 / DAOM 197198 / MUCL 43194)</name>
    <name type="common">Arbuscular mycorrhizal fungus</name>
    <name type="synonym">Glomus intraradices</name>
    <dbReference type="NCBI Taxonomy" id="747089"/>
    <lineage>
        <taxon>Eukaryota</taxon>
        <taxon>Fungi</taxon>
        <taxon>Fungi incertae sedis</taxon>
        <taxon>Mucoromycota</taxon>
        <taxon>Glomeromycotina</taxon>
        <taxon>Glomeromycetes</taxon>
        <taxon>Glomerales</taxon>
        <taxon>Glomeraceae</taxon>
        <taxon>Rhizophagus</taxon>
    </lineage>
</organism>
<dbReference type="InterPro" id="IPR001969">
    <property type="entry name" value="Aspartic_peptidase_AS"/>
</dbReference>
<dbReference type="AlphaFoldDB" id="A0A2H5RDV5"/>
<dbReference type="GO" id="GO:0004190">
    <property type="term" value="F:aspartic-type endopeptidase activity"/>
    <property type="evidence" value="ECO:0007669"/>
    <property type="project" value="InterPro"/>
</dbReference>
<gene>
    <name evidence="1" type="ORF">GLOIN_2v1637174</name>
</gene>
<reference evidence="1 2" key="1">
    <citation type="journal article" date="2013" name="Proc. Natl. Acad. Sci. U.S.A.">
        <title>Genome of an arbuscular mycorrhizal fungus provides insight into the oldest plant symbiosis.</title>
        <authorList>
            <person name="Tisserant E."/>
            <person name="Malbreil M."/>
            <person name="Kuo A."/>
            <person name="Kohler A."/>
            <person name="Symeonidi A."/>
            <person name="Balestrini R."/>
            <person name="Charron P."/>
            <person name="Duensing N."/>
            <person name="Frei Dit Frey N."/>
            <person name="Gianinazzi-Pearson V."/>
            <person name="Gilbert L.B."/>
            <person name="Handa Y."/>
            <person name="Herr J.R."/>
            <person name="Hijri M."/>
            <person name="Koul R."/>
            <person name="Kawaguchi M."/>
            <person name="Krajinski F."/>
            <person name="Lammers P.J."/>
            <person name="Masclaux F.G."/>
            <person name="Murat C."/>
            <person name="Morin E."/>
            <person name="Ndikumana S."/>
            <person name="Pagni M."/>
            <person name="Petitpierre D."/>
            <person name="Requena N."/>
            <person name="Rosikiewicz P."/>
            <person name="Riley R."/>
            <person name="Saito K."/>
            <person name="San Clemente H."/>
            <person name="Shapiro H."/>
            <person name="van Tuinen D."/>
            <person name="Becard G."/>
            <person name="Bonfante P."/>
            <person name="Paszkowski U."/>
            <person name="Shachar-Hill Y.Y."/>
            <person name="Tuskan G.A."/>
            <person name="Young P.W."/>
            <person name="Sanders I.R."/>
            <person name="Henrissat B."/>
            <person name="Rensing S.A."/>
            <person name="Grigoriev I.V."/>
            <person name="Corradi N."/>
            <person name="Roux C."/>
            <person name="Martin F."/>
        </authorList>
    </citation>
    <scope>NUCLEOTIDE SEQUENCE [LARGE SCALE GENOMIC DNA]</scope>
    <source>
        <strain evidence="1 2">DAOM 197198</strain>
    </source>
</reference>
<proteinExistence type="predicted"/>
<dbReference type="GO" id="GO:0006508">
    <property type="term" value="P:proteolysis"/>
    <property type="evidence" value="ECO:0007669"/>
    <property type="project" value="InterPro"/>
</dbReference>
<dbReference type="Proteomes" id="UP000018888">
    <property type="component" value="Unassembled WGS sequence"/>
</dbReference>
<protein>
    <recommendedName>
        <fullName evidence="3">Peptidase A2 domain-containing protein</fullName>
    </recommendedName>
</protein>
<comment type="caution">
    <text evidence="1">The sequence shown here is derived from an EMBL/GenBank/DDBJ whole genome shotgun (WGS) entry which is preliminary data.</text>
</comment>
<evidence type="ECO:0000313" key="1">
    <source>
        <dbReference type="EMBL" id="POG68394.1"/>
    </source>
</evidence>
<accession>A0A2H5RDV5</accession>
<evidence type="ECO:0008006" key="3">
    <source>
        <dbReference type="Google" id="ProtNLM"/>
    </source>
</evidence>
<sequence>MLKNIIHKKDKKTDANIYNEIARLNLAQRPKIYLFSYFTINEKSKSSAETALSFCENDEEKLAYLNNILSLIESSVHSTVNGDEMSSTSTEAEEMKFNDAVLKKFVQKLNLKQLEQFEPLKDKDIKKFYDFAGPDFTWPSTSDINERRAIYDYITDPDPRFQEGQGEEIAINRLAYRRLIETGSLDSSKGKYVHIEHGKLVGYGSELSEEEYMELIKKNPGMVYSLIEQEAVRIRFSSTANKKEWQVNMRIRKKVDRNDIAIIKNVERDDMNNIDFRLILDSGAEITVIPFFIRTKMTYDYGWNTIPTRFNGYGSNLDIFKVSIPWEISLGDGSNWTEWIETRELYCWQYKIPNNAVDCGLVGFDILNALYQIKIPGRPYIFVTQHDGMNQLQQIYNNH</sequence>
<name>A0A2H5RDV5_RHIID</name>
<evidence type="ECO:0000313" key="2">
    <source>
        <dbReference type="Proteomes" id="UP000018888"/>
    </source>
</evidence>
<dbReference type="VEuPathDB" id="FungiDB:RhiirFUN_022143"/>